<dbReference type="InParanoid" id="A2ENP8"/>
<sequence length="584" mass="64782">MEIKIPPGIPSLLLNFTETVGADEQRRLVMKVVKPAVIEEPIYIRQRLKLTCDNKKDNHLEIKWVTISQAEAEFENLEIQGLVHCTGEGTLIARNCTFTPSDQQPNTAVEVFAQSKCIFENCVFSNAIVCPLTIRDRASFEIINCTFHLNTQTSLLILESAKGFVNKSTFLGTDKFSVYVFSNSQCEFNECKFSEIAGKGAYVFKNSEATFNKCRFEKIKGGAINCSTDGTTIVDNCTFSGNGHSGVHAQFNCKTQIKNSTFTSSGIIYEYCGGLIDSCTFTNMNSPGVCCLGYKSNPAVKNCKIKTYNNFGIVIRDAANPSLYNISLESGKTHAIMISDFSSPRIAKTTINNCLNTGICIVNGANPEINNCIINSCKKAIEIMTTSSPLIQNCIINGDILIHHRGELLPTKFIGNVKNSENSSFKSLIYQDGMFSIGEEAKMPQEEPDFVEIPEMDIGNLDLSCESKSEHKQMCMICHKEEAELACVPCGHILICHNCKDSFEKSEREKKVCPICSTPVLKLVNVFQEQECQICCDSKADTMILPCGHFEYCYKCAVRACEVSKICPTCRGRVISIRHMFPTV</sequence>
<dbReference type="InterPro" id="IPR013083">
    <property type="entry name" value="Znf_RING/FYVE/PHD"/>
</dbReference>
<dbReference type="Gene3D" id="2.160.20.10">
    <property type="entry name" value="Single-stranded right-handed beta-helix, Pectin lyase-like"/>
    <property type="match status" value="2"/>
</dbReference>
<dbReference type="AlphaFoldDB" id="A2ENP8"/>
<dbReference type="FunFam" id="3.30.40.10:FF:001138">
    <property type="entry name" value="Ankyrin_repeats_(Many_copies)/Ankyrin_repeats_(3_ copies)/Zinc_finger_-_C3HC4_type_(RING_finger )_containing_protein_-_putativ"/>
    <property type="match status" value="1"/>
</dbReference>
<dbReference type="PANTHER" id="PTHR12109">
    <property type="entry name" value="RING FINGER PROTEIN 141-RELATED"/>
    <property type="match status" value="1"/>
</dbReference>
<keyword evidence="1" id="KW-0863">Zinc-finger</keyword>
<dbReference type="EMBL" id="DS113441">
    <property type="protein sequence ID" value="EAY05748.1"/>
    <property type="molecule type" value="Genomic_DNA"/>
</dbReference>
<evidence type="ECO:0000313" key="4">
    <source>
        <dbReference type="Proteomes" id="UP000001542"/>
    </source>
</evidence>
<dbReference type="InterPro" id="IPR001841">
    <property type="entry name" value="Znf_RING"/>
</dbReference>
<dbReference type="SUPFAM" id="SSF51126">
    <property type="entry name" value="Pectin lyase-like"/>
    <property type="match status" value="2"/>
</dbReference>
<dbReference type="OrthoDB" id="5855668at2759"/>
<feature type="domain" description="RING-type" evidence="2">
    <location>
        <begin position="475"/>
        <end position="517"/>
    </location>
</feature>
<reference evidence="3" key="2">
    <citation type="journal article" date="2007" name="Science">
        <title>Draft genome sequence of the sexually transmitted pathogen Trichomonas vaginalis.</title>
        <authorList>
            <person name="Carlton J.M."/>
            <person name="Hirt R.P."/>
            <person name="Silva J.C."/>
            <person name="Delcher A.L."/>
            <person name="Schatz M."/>
            <person name="Zhao Q."/>
            <person name="Wortman J.R."/>
            <person name="Bidwell S.L."/>
            <person name="Alsmark U.C.M."/>
            <person name="Besteiro S."/>
            <person name="Sicheritz-Ponten T."/>
            <person name="Noel C.J."/>
            <person name="Dacks J.B."/>
            <person name="Foster P.G."/>
            <person name="Simillion C."/>
            <person name="Van de Peer Y."/>
            <person name="Miranda-Saavedra D."/>
            <person name="Barton G.J."/>
            <person name="Westrop G.D."/>
            <person name="Mueller S."/>
            <person name="Dessi D."/>
            <person name="Fiori P.L."/>
            <person name="Ren Q."/>
            <person name="Paulsen I."/>
            <person name="Zhang H."/>
            <person name="Bastida-Corcuera F.D."/>
            <person name="Simoes-Barbosa A."/>
            <person name="Brown M.T."/>
            <person name="Hayes R.D."/>
            <person name="Mukherjee M."/>
            <person name="Okumura C.Y."/>
            <person name="Schneider R."/>
            <person name="Smith A.J."/>
            <person name="Vanacova S."/>
            <person name="Villalvazo M."/>
            <person name="Haas B.J."/>
            <person name="Pertea M."/>
            <person name="Feldblyum T.V."/>
            <person name="Utterback T.R."/>
            <person name="Shu C.L."/>
            <person name="Osoegawa K."/>
            <person name="de Jong P.J."/>
            <person name="Hrdy I."/>
            <person name="Horvathova L."/>
            <person name="Zubacova Z."/>
            <person name="Dolezal P."/>
            <person name="Malik S.B."/>
            <person name="Logsdon J.M. Jr."/>
            <person name="Henze K."/>
            <person name="Gupta A."/>
            <person name="Wang C.C."/>
            <person name="Dunne R.L."/>
            <person name="Upcroft J.A."/>
            <person name="Upcroft P."/>
            <person name="White O."/>
            <person name="Salzberg S.L."/>
            <person name="Tang P."/>
            <person name="Chiu C.-H."/>
            <person name="Lee Y.-S."/>
            <person name="Embley T.M."/>
            <person name="Coombs G.H."/>
            <person name="Mottram J.C."/>
            <person name="Tachezy J."/>
            <person name="Fraser-Liggett C.M."/>
            <person name="Johnson P.J."/>
        </authorList>
    </citation>
    <scope>NUCLEOTIDE SEQUENCE [LARGE SCALE GENOMIC DNA]</scope>
    <source>
        <strain evidence="3">G3</strain>
    </source>
</reference>
<dbReference type="Pfam" id="PF13920">
    <property type="entry name" value="zf-C3HC4_3"/>
    <property type="match status" value="2"/>
</dbReference>
<feature type="domain" description="RING-type" evidence="2">
    <location>
        <begin position="532"/>
        <end position="571"/>
    </location>
</feature>
<proteinExistence type="predicted"/>
<dbReference type="PROSITE" id="PS50089">
    <property type="entry name" value="ZF_RING_2"/>
    <property type="match status" value="2"/>
</dbReference>
<dbReference type="GO" id="GO:0008270">
    <property type="term" value="F:zinc ion binding"/>
    <property type="evidence" value="ECO:0007669"/>
    <property type="project" value="UniProtKB-KW"/>
</dbReference>
<evidence type="ECO:0000256" key="1">
    <source>
        <dbReference type="PROSITE-ProRule" id="PRU00175"/>
    </source>
</evidence>
<dbReference type="SUPFAM" id="SSF57850">
    <property type="entry name" value="RING/U-box"/>
    <property type="match status" value="2"/>
</dbReference>
<dbReference type="SMART" id="SM00710">
    <property type="entry name" value="PbH1"/>
    <property type="match status" value="6"/>
</dbReference>
<dbReference type="InterPro" id="IPR012334">
    <property type="entry name" value="Pectin_lyas_fold"/>
</dbReference>
<dbReference type="VEuPathDB" id="TrichDB:TVAGG3_0407710"/>
<dbReference type="InterPro" id="IPR047126">
    <property type="entry name" value="RNF141-like"/>
</dbReference>
<dbReference type="RefSeq" id="XP_001317971.1">
    <property type="nucleotide sequence ID" value="XM_001317936.1"/>
</dbReference>
<dbReference type="InterPro" id="IPR006626">
    <property type="entry name" value="PbH1"/>
</dbReference>
<evidence type="ECO:0000313" key="3">
    <source>
        <dbReference type="EMBL" id="EAY05748.1"/>
    </source>
</evidence>
<dbReference type="SMART" id="SM00184">
    <property type="entry name" value="RING"/>
    <property type="match status" value="2"/>
</dbReference>
<evidence type="ECO:0000259" key="2">
    <source>
        <dbReference type="PROSITE" id="PS50089"/>
    </source>
</evidence>
<dbReference type="InterPro" id="IPR011050">
    <property type="entry name" value="Pectin_lyase_fold/virulence"/>
</dbReference>
<dbReference type="InterPro" id="IPR039448">
    <property type="entry name" value="Beta_helix"/>
</dbReference>
<keyword evidence="4" id="KW-1185">Reference proteome</keyword>
<reference evidence="3" key="1">
    <citation type="submission" date="2006-10" db="EMBL/GenBank/DDBJ databases">
        <authorList>
            <person name="Amadeo P."/>
            <person name="Zhao Q."/>
            <person name="Wortman J."/>
            <person name="Fraser-Liggett C."/>
            <person name="Carlton J."/>
        </authorList>
    </citation>
    <scope>NUCLEOTIDE SEQUENCE</scope>
    <source>
        <strain evidence="3">G3</strain>
    </source>
</reference>
<dbReference type="Gene3D" id="3.30.40.10">
    <property type="entry name" value="Zinc/RING finger domain, C3HC4 (zinc finger)"/>
    <property type="match status" value="2"/>
</dbReference>
<keyword evidence="1" id="KW-0862">Zinc</keyword>
<protein>
    <recommendedName>
        <fullName evidence="2">RING-type domain-containing protein</fullName>
    </recommendedName>
</protein>
<dbReference type="SMR" id="A2ENP8"/>
<dbReference type="KEGG" id="tva:4763618"/>
<dbReference type="PANTHER" id="PTHR12109:SF5">
    <property type="entry name" value="RING-TYPE DOMAIN-CONTAINING PROTEIN"/>
    <property type="match status" value="1"/>
</dbReference>
<dbReference type="Pfam" id="PF13229">
    <property type="entry name" value="Beta_helix"/>
    <property type="match status" value="2"/>
</dbReference>
<gene>
    <name evidence="3" type="ORF">TVAG_100710</name>
</gene>
<dbReference type="STRING" id="5722.A2ENP8"/>
<accession>A2ENP8</accession>
<organism evidence="3 4">
    <name type="scientific">Trichomonas vaginalis (strain ATCC PRA-98 / G3)</name>
    <dbReference type="NCBI Taxonomy" id="412133"/>
    <lineage>
        <taxon>Eukaryota</taxon>
        <taxon>Metamonada</taxon>
        <taxon>Parabasalia</taxon>
        <taxon>Trichomonadida</taxon>
        <taxon>Trichomonadidae</taxon>
        <taxon>Trichomonas</taxon>
    </lineage>
</organism>
<keyword evidence="1" id="KW-0479">Metal-binding</keyword>
<dbReference type="Proteomes" id="UP000001542">
    <property type="component" value="Unassembled WGS sequence"/>
</dbReference>
<dbReference type="VEuPathDB" id="TrichDB:TVAG_100710"/>
<name>A2ENP8_TRIV3</name>